<name>A0AAD7G660_MYCRO</name>
<dbReference type="EMBL" id="JARKIE010000181">
    <property type="protein sequence ID" value="KAJ7670363.1"/>
    <property type="molecule type" value="Genomic_DNA"/>
</dbReference>
<accession>A0AAD7G660</accession>
<dbReference type="AlphaFoldDB" id="A0AAD7G660"/>
<dbReference type="SUPFAM" id="SSF52047">
    <property type="entry name" value="RNI-like"/>
    <property type="match status" value="1"/>
</dbReference>
<evidence type="ECO:0000313" key="2">
    <source>
        <dbReference type="Proteomes" id="UP001221757"/>
    </source>
</evidence>
<proteinExistence type="predicted"/>
<dbReference type="Proteomes" id="UP001221757">
    <property type="component" value="Unassembled WGS sequence"/>
</dbReference>
<dbReference type="InterPro" id="IPR032675">
    <property type="entry name" value="LRR_dom_sf"/>
</dbReference>
<comment type="caution">
    <text evidence="1">The sequence shown here is derived from an EMBL/GenBank/DDBJ whole genome shotgun (WGS) entry which is preliminary data.</text>
</comment>
<keyword evidence="2" id="KW-1185">Reference proteome</keyword>
<sequence>MNSRESPASLPPEVWIYIQRLATSEASPLTLAVRDADRFQYVPLADPFKDVQEFLRNACSFVLVCRLWNSLANELLYENVQVDDGFQALYASLERPGNSYLVRSIRLSTIRFDHNSQILALCPRVQIIVQPDVSNSDIGATLALPLEPLRQMDLPTFHFLRHIYCTELLLNSGLLSRVLAASRHLESLFVYPMEQSMDLLVSHFPAIPSLKRLGFHRVVHGTVLTLLQMDLQGLTRLQCSPSTLSLAEFRALPSLPSLHTLDIFGSRSTIPFPTIFSRCPRLRELSYDVWNDASPPQDEKTSLSCIRLHSAVTVVRDWIPIERHFGLFISNEFPRLQRLVLCGTWHRVVADAQFARFRDGLRELGCRLEFPEGSVLS</sequence>
<organism evidence="1 2">
    <name type="scientific">Mycena rosella</name>
    <name type="common">Pink bonnet</name>
    <name type="synonym">Agaricus rosellus</name>
    <dbReference type="NCBI Taxonomy" id="1033263"/>
    <lineage>
        <taxon>Eukaryota</taxon>
        <taxon>Fungi</taxon>
        <taxon>Dikarya</taxon>
        <taxon>Basidiomycota</taxon>
        <taxon>Agaricomycotina</taxon>
        <taxon>Agaricomycetes</taxon>
        <taxon>Agaricomycetidae</taxon>
        <taxon>Agaricales</taxon>
        <taxon>Marasmiineae</taxon>
        <taxon>Mycenaceae</taxon>
        <taxon>Mycena</taxon>
    </lineage>
</organism>
<evidence type="ECO:0008006" key="3">
    <source>
        <dbReference type="Google" id="ProtNLM"/>
    </source>
</evidence>
<evidence type="ECO:0000313" key="1">
    <source>
        <dbReference type="EMBL" id="KAJ7670363.1"/>
    </source>
</evidence>
<gene>
    <name evidence="1" type="ORF">B0H17DRAFT_1085921</name>
</gene>
<reference evidence="1" key="1">
    <citation type="submission" date="2023-03" db="EMBL/GenBank/DDBJ databases">
        <title>Massive genome expansion in bonnet fungi (Mycena s.s.) driven by repeated elements and novel gene families across ecological guilds.</title>
        <authorList>
            <consortium name="Lawrence Berkeley National Laboratory"/>
            <person name="Harder C.B."/>
            <person name="Miyauchi S."/>
            <person name="Viragh M."/>
            <person name="Kuo A."/>
            <person name="Thoen E."/>
            <person name="Andreopoulos B."/>
            <person name="Lu D."/>
            <person name="Skrede I."/>
            <person name="Drula E."/>
            <person name="Henrissat B."/>
            <person name="Morin E."/>
            <person name="Kohler A."/>
            <person name="Barry K."/>
            <person name="LaButti K."/>
            <person name="Morin E."/>
            <person name="Salamov A."/>
            <person name="Lipzen A."/>
            <person name="Mereny Z."/>
            <person name="Hegedus B."/>
            <person name="Baldrian P."/>
            <person name="Stursova M."/>
            <person name="Weitz H."/>
            <person name="Taylor A."/>
            <person name="Grigoriev I.V."/>
            <person name="Nagy L.G."/>
            <person name="Martin F."/>
            <person name="Kauserud H."/>
        </authorList>
    </citation>
    <scope>NUCLEOTIDE SEQUENCE</scope>
    <source>
        <strain evidence="1">CBHHK067</strain>
    </source>
</reference>
<dbReference type="Gene3D" id="3.80.10.10">
    <property type="entry name" value="Ribonuclease Inhibitor"/>
    <property type="match status" value="1"/>
</dbReference>
<protein>
    <recommendedName>
        <fullName evidence="3">F-box domain-containing protein</fullName>
    </recommendedName>
</protein>